<dbReference type="Proteomes" id="UP000036951">
    <property type="component" value="Unassembled WGS sequence"/>
</dbReference>
<name>A0A8E1QYU4_9BACT</name>
<gene>
    <name evidence="1" type="ORF">ACU52_03945</name>
</gene>
<accession>A0A8E1QYU4</accession>
<keyword evidence="2" id="KW-1185">Reference proteome</keyword>
<sequence length="66" mass="7765">MKKYFFYFYCRTAAYLIRILRKVSKKTNKNAVFRFGIYIRKHALSKDMPDKAQKKGAALTDRALGL</sequence>
<reference evidence="1 2" key="1">
    <citation type="submission" date="2015-06" db="EMBL/GenBank/DDBJ databases">
        <title>Prevotella sp. 109, sp. nov., a novel member of the family Prevotellaceae isolated from human faeces.</title>
        <authorList>
            <person name="Shkoporov A.N."/>
            <person name="Chaplin A.V."/>
            <person name="Kafarskaia L.I."/>
            <person name="Efimov B.A."/>
        </authorList>
    </citation>
    <scope>NUCLEOTIDE SEQUENCE [LARGE SCALE GENOMIC DNA]</scope>
    <source>
        <strain evidence="1 2">109</strain>
    </source>
</reference>
<evidence type="ECO:0000313" key="2">
    <source>
        <dbReference type="Proteomes" id="UP000036951"/>
    </source>
</evidence>
<dbReference type="EMBL" id="LFQU01000004">
    <property type="protein sequence ID" value="KOO69243.1"/>
    <property type="molecule type" value="Genomic_DNA"/>
</dbReference>
<organism evidence="1 2">
    <name type="scientific">Xylanibacter rarus</name>
    <dbReference type="NCBI Taxonomy" id="1676614"/>
    <lineage>
        <taxon>Bacteria</taxon>
        <taxon>Pseudomonadati</taxon>
        <taxon>Bacteroidota</taxon>
        <taxon>Bacteroidia</taxon>
        <taxon>Bacteroidales</taxon>
        <taxon>Prevotellaceae</taxon>
        <taxon>Xylanibacter</taxon>
    </lineage>
</organism>
<protein>
    <submittedName>
        <fullName evidence="1">Uncharacterized protein</fullName>
    </submittedName>
</protein>
<proteinExistence type="predicted"/>
<dbReference type="AlphaFoldDB" id="A0A8E1QYU4"/>
<comment type="caution">
    <text evidence="1">The sequence shown here is derived from an EMBL/GenBank/DDBJ whole genome shotgun (WGS) entry which is preliminary data.</text>
</comment>
<evidence type="ECO:0000313" key="1">
    <source>
        <dbReference type="EMBL" id="KOO69243.1"/>
    </source>
</evidence>